<evidence type="ECO:0000259" key="5">
    <source>
        <dbReference type="PROSITE" id="PS50217"/>
    </source>
</evidence>
<evidence type="ECO:0000256" key="2">
    <source>
        <dbReference type="ARBA" id="ARBA00023125"/>
    </source>
</evidence>
<comment type="subcellular location">
    <subcellularLocation>
        <location evidence="1">Nucleus</location>
    </subcellularLocation>
</comment>
<dbReference type="GO" id="GO:0003677">
    <property type="term" value="F:DNA binding"/>
    <property type="evidence" value="ECO:0007669"/>
    <property type="project" value="UniProtKB-KW"/>
</dbReference>
<comment type="caution">
    <text evidence="6">The sequence shown here is derived from an EMBL/GenBank/DDBJ whole genome shotgun (WGS) entry which is preliminary data.</text>
</comment>
<dbReference type="PROSITE" id="PS50217">
    <property type="entry name" value="BZIP"/>
    <property type="match status" value="1"/>
</dbReference>
<dbReference type="EMBL" id="JAXQNO010000020">
    <property type="protein sequence ID" value="KAK4772181.1"/>
    <property type="molecule type" value="Genomic_DNA"/>
</dbReference>
<dbReference type="PANTHER" id="PTHR22952">
    <property type="entry name" value="CAMP-RESPONSE ELEMENT BINDING PROTEIN-RELATED"/>
    <property type="match status" value="1"/>
</dbReference>
<dbReference type="PANTHER" id="PTHR22952:SF395">
    <property type="entry name" value="ABSCISIC ACID-INSENSITIVE 5-LIKE PROTEIN 1"/>
    <property type="match status" value="1"/>
</dbReference>
<dbReference type="PROSITE" id="PS00036">
    <property type="entry name" value="BZIP_BASIC"/>
    <property type="match status" value="1"/>
</dbReference>
<name>A0AAN7KS89_TRANT</name>
<evidence type="ECO:0000256" key="3">
    <source>
        <dbReference type="ARBA" id="ARBA00023242"/>
    </source>
</evidence>
<sequence length="355" mass="39546">MVSMASGSKNNNRPYRGLKLELVQSQSRQEPALVPTEQMLSPPLGHQNSVLSLTLGEIQLKSGRSFGSMNMDELLANIWSVDEVGPGPSSPLLVPPLENEPTLLRQASSFSIPTPLSTKTVDEVWLEIHNGQPAGNGLVSPRRQQTFGEMTLEDFLVRAGIVQEGPVMAMAMSMASQQQPKSPMSSSAFLKSPPSFVDSVLSLDSGYGTRNIAGLSWNGMMETDYGMMNNSTTCNGLSPCNAFNDTPRGFPGSFRSKNKRVTQIAQETMVVERRQLRMIKNRESAARSRARRQAYTVELEMELNQLKEENQRLQKIVAETEENRRSEVLKRKHKMRAVKTAEQLRAMRRTVSMAW</sequence>
<dbReference type="SMART" id="SM00338">
    <property type="entry name" value="BRLZ"/>
    <property type="match status" value="1"/>
</dbReference>
<gene>
    <name evidence="6" type="ORF">SAY86_013956</name>
</gene>
<dbReference type="Gene3D" id="1.20.5.170">
    <property type="match status" value="1"/>
</dbReference>
<dbReference type="SUPFAM" id="SSF57959">
    <property type="entry name" value="Leucine zipper domain"/>
    <property type="match status" value="1"/>
</dbReference>
<dbReference type="InterPro" id="IPR043452">
    <property type="entry name" value="BZIP46-like"/>
</dbReference>
<keyword evidence="7" id="KW-1185">Reference proteome</keyword>
<keyword evidence="4" id="KW-0175">Coiled coil</keyword>
<evidence type="ECO:0000313" key="7">
    <source>
        <dbReference type="Proteomes" id="UP001346149"/>
    </source>
</evidence>
<dbReference type="Pfam" id="PF00170">
    <property type="entry name" value="bZIP_1"/>
    <property type="match status" value="1"/>
</dbReference>
<dbReference type="GO" id="GO:0005634">
    <property type="term" value="C:nucleus"/>
    <property type="evidence" value="ECO:0007669"/>
    <property type="project" value="UniProtKB-SubCell"/>
</dbReference>
<dbReference type="AlphaFoldDB" id="A0AAN7KS89"/>
<dbReference type="Proteomes" id="UP001346149">
    <property type="component" value="Unassembled WGS sequence"/>
</dbReference>
<evidence type="ECO:0000256" key="4">
    <source>
        <dbReference type="SAM" id="Coils"/>
    </source>
</evidence>
<dbReference type="InterPro" id="IPR004827">
    <property type="entry name" value="bZIP"/>
</dbReference>
<dbReference type="GO" id="GO:0003700">
    <property type="term" value="F:DNA-binding transcription factor activity"/>
    <property type="evidence" value="ECO:0007669"/>
    <property type="project" value="InterPro"/>
</dbReference>
<feature type="coiled-coil region" evidence="4">
    <location>
        <begin position="292"/>
        <end position="323"/>
    </location>
</feature>
<proteinExistence type="predicted"/>
<organism evidence="6 7">
    <name type="scientific">Trapa natans</name>
    <name type="common">Water chestnut</name>
    <dbReference type="NCBI Taxonomy" id="22666"/>
    <lineage>
        <taxon>Eukaryota</taxon>
        <taxon>Viridiplantae</taxon>
        <taxon>Streptophyta</taxon>
        <taxon>Embryophyta</taxon>
        <taxon>Tracheophyta</taxon>
        <taxon>Spermatophyta</taxon>
        <taxon>Magnoliopsida</taxon>
        <taxon>eudicotyledons</taxon>
        <taxon>Gunneridae</taxon>
        <taxon>Pentapetalae</taxon>
        <taxon>rosids</taxon>
        <taxon>malvids</taxon>
        <taxon>Myrtales</taxon>
        <taxon>Lythraceae</taxon>
        <taxon>Trapa</taxon>
    </lineage>
</organism>
<protein>
    <recommendedName>
        <fullName evidence="5">BZIP domain-containing protein</fullName>
    </recommendedName>
</protein>
<evidence type="ECO:0000313" key="6">
    <source>
        <dbReference type="EMBL" id="KAK4772181.1"/>
    </source>
</evidence>
<keyword evidence="2" id="KW-0238">DNA-binding</keyword>
<dbReference type="InterPro" id="IPR046347">
    <property type="entry name" value="bZIP_sf"/>
</dbReference>
<evidence type="ECO:0000256" key="1">
    <source>
        <dbReference type="ARBA" id="ARBA00004123"/>
    </source>
</evidence>
<accession>A0AAN7KS89</accession>
<reference evidence="6 7" key="1">
    <citation type="journal article" date="2023" name="Hortic Res">
        <title>Pangenome of water caltrop reveals structural variations and asymmetric subgenome divergence after allopolyploidization.</title>
        <authorList>
            <person name="Zhang X."/>
            <person name="Chen Y."/>
            <person name="Wang L."/>
            <person name="Yuan Y."/>
            <person name="Fang M."/>
            <person name="Shi L."/>
            <person name="Lu R."/>
            <person name="Comes H.P."/>
            <person name="Ma Y."/>
            <person name="Chen Y."/>
            <person name="Huang G."/>
            <person name="Zhou Y."/>
            <person name="Zheng Z."/>
            <person name="Qiu Y."/>
        </authorList>
    </citation>
    <scope>NUCLEOTIDE SEQUENCE [LARGE SCALE GENOMIC DNA]</scope>
    <source>
        <strain evidence="6">F231</strain>
    </source>
</reference>
<feature type="domain" description="BZIP" evidence="5">
    <location>
        <begin position="271"/>
        <end position="323"/>
    </location>
</feature>
<keyword evidence="3" id="KW-0539">Nucleus</keyword>
<dbReference type="GO" id="GO:0045893">
    <property type="term" value="P:positive regulation of DNA-templated transcription"/>
    <property type="evidence" value="ECO:0007669"/>
    <property type="project" value="InterPro"/>
</dbReference>